<accession>A0A2M7JA94</accession>
<evidence type="ECO:0000313" key="3">
    <source>
        <dbReference type="Proteomes" id="UP000229297"/>
    </source>
</evidence>
<sequence>MRIAGYTQSNKVEDTVTVLGDVAEGSVAKIVSVPMVNYLVLHDPPGDGSYSFFDDSMSIKGMVVGLQIISKDMRIPVYPSPWRDEREVSGFEFEKESGSETGFKDMYDKGLLGYKDSHPTPGWFALASVAELAAGDMIVGANAAVPGAGHLLQLAKMGAKGTIMGVNGTDVGLVQYEITPNRRLETPSGDTLPDILGVGKGDVYYGEGWTLGLQNKYRLGIRFDTSTSTWDLVTDEIMTYDILERTNQYIYTIRDIEKIVEDLGKTIADIEEDLKELGTETDEYKQKVQEKIKLIKAKNTWQYLLNNNLAYQWNKNLEKNEGERVSLDAFLEENGLKDMDMDNETLIFSAGPKFEYSRNISVDHTICFSSDIFTESASEMGSVWSAYIDAYVNAYADTYANAYVQAEAGLGWPVGVDVSVNAGVQAGVQPGVIIGMQMGLQMSLDSGANLSWGTGVGLGGEWESGYAAKQSVGFVLHDDDIGDNFTTRIYEDPRWGTPLFFQEQGCITSDPWEAGTNKAVDVTMELTKNTDGTFDYQDGAHYKVKLTYTGQRKLQSSSINFLLYAPAVDNKENLTVRFNGYEGHYGVELSKKGPVANVVVSVWPPEIDQKNSEEKEYSFVIGVSEDADDQIYRFLPITVKFADLRAPRAVIIAPYAGQRVSPALFAENPFKIQVVSSDMDIANIQLQIRSKQPDGVWEPWRNLSGMKWEGTNTAVVTLFERLDRVPPRYEFTFHWTEVEMSTLGVGEYSLQAIATDKAGNVDICPLDVVFLVDESKPSVLCSIPDYQASEAERIYRGELSVLFTDDMRATDFTDRTFSCVDLLDNNKKVAGYVSYSPALRKAIFVPIVLFQPYGFYRVEIKTDTEMTVGTTTTIEQGVHDLAGNPLDNAFMWTFRTKDAPFEQVWSIGLSVTDGIDLDGNNIAGVEFGALDGTDEKDAPSVPGMASQMRVSYLDRQRQEFDRDTRPADGRLSHHWFFVIDNAKKYATITLSWQPSLLLTKNNRQYQVMRLVEFDANNNVTNNITLDPTKVNTNQQTGDPELTEIYTYINNGETSRYFRLDVQKVEFVAKSFKKGSSGWKFFSVPVTPQRAEPFVNLGDDIDPFKLYEYKTDLGGYKIYPFDIGEVSLQTRYGYWTRLENDVEVDVGGASNFNDMSLELNTVGWHAIGNPFILAVNVADLEVREGTSAAVSFAQAVSAGLLEGTLYRWDIVTKDEAYMSEVPVSDSYEVATSASKLETWEGYWLKNYQAEYNAYHSSTTMCGNSNGGDT</sequence>
<dbReference type="EMBL" id="PFIC01000223">
    <property type="protein sequence ID" value="PIX16293.1"/>
    <property type="molecule type" value="Genomic_DNA"/>
</dbReference>
<name>A0A2M7JA94_9BACT</name>
<keyword evidence="1" id="KW-0175">Coiled coil</keyword>
<feature type="coiled-coil region" evidence="1">
    <location>
        <begin position="253"/>
        <end position="287"/>
    </location>
</feature>
<evidence type="ECO:0000313" key="2">
    <source>
        <dbReference type="EMBL" id="PIX16293.1"/>
    </source>
</evidence>
<gene>
    <name evidence="2" type="ORF">COZ71_08085</name>
</gene>
<dbReference type="Proteomes" id="UP000229297">
    <property type="component" value="Unassembled WGS sequence"/>
</dbReference>
<dbReference type="AlphaFoldDB" id="A0A2M7JA94"/>
<reference evidence="3" key="1">
    <citation type="submission" date="2017-09" db="EMBL/GenBank/DDBJ databases">
        <title>Depth-based differentiation of microbial function through sediment-hosted aquifers and enrichment of novel symbionts in the deep terrestrial subsurface.</title>
        <authorList>
            <person name="Probst A.J."/>
            <person name="Ladd B."/>
            <person name="Jarett J.K."/>
            <person name="Geller-Mcgrath D.E."/>
            <person name="Sieber C.M.K."/>
            <person name="Emerson J.B."/>
            <person name="Anantharaman K."/>
            <person name="Thomas B.C."/>
            <person name="Malmstrom R."/>
            <person name="Stieglmeier M."/>
            <person name="Klingl A."/>
            <person name="Woyke T."/>
            <person name="Ryan C.M."/>
            <person name="Banfield J.F."/>
        </authorList>
    </citation>
    <scope>NUCLEOTIDE SEQUENCE [LARGE SCALE GENOMIC DNA]</scope>
</reference>
<proteinExistence type="predicted"/>
<organism evidence="2 3">
    <name type="scientific">Candidatus Desantisbacteria bacterium CG_4_8_14_3_um_filter_40_12</name>
    <dbReference type="NCBI Taxonomy" id="1974545"/>
    <lineage>
        <taxon>Bacteria</taxon>
        <taxon>Candidatus Desantisiibacteriota</taxon>
    </lineage>
</organism>
<evidence type="ECO:0000256" key="1">
    <source>
        <dbReference type="SAM" id="Coils"/>
    </source>
</evidence>
<comment type="caution">
    <text evidence="2">The sequence shown here is derived from an EMBL/GenBank/DDBJ whole genome shotgun (WGS) entry which is preliminary data.</text>
</comment>
<protein>
    <submittedName>
        <fullName evidence="2">Uncharacterized protein</fullName>
    </submittedName>
</protein>